<dbReference type="AlphaFoldDB" id="A0A516GZK9"/>
<evidence type="ECO:0000313" key="3">
    <source>
        <dbReference type="Proteomes" id="UP000317496"/>
    </source>
</evidence>
<reference evidence="2 3" key="1">
    <citation type="submission" date="2019-07" db="EMBL/GenBank/DDBJ databases">
        <title>Genome sequencing for Ferrovibrio sp. K5.</title>
        <authorList>
            <person name="Park S.-J."/>
        </authorList>
    </citation>
    <scope>NUCLEOTIDE SEQUENCE [LARGE SCALE GENOMIC DNA]</scope>
    <source>
        <strain evidence="2 3">K5</strain>
    </source>
</reference>
<dbReference type="EMBL" id="CP041636">
    <property type="protein sequence ID" value="QDO96957.1"/>
    <property type="molecule type" value="Genomic_DNA"/>
</dbReference>
<name>A0A516GZK9_9PROT</name>
<proteinExistence type="predicted"/>
<evidence type="ECO:0000256" key="1">
    <source>
        <dbReference type="SAM" id="Phobius"/>
    </source>
</evidence>
<gene>
    <name evidence="2" type="ORF">FNB15_06570</name>
</gene>
<keyword evidence="1" id="KW-1133">Transmembrane helix</keyword>
<keyword evidence="1" id="KW-0472">Membrane</keyword>
<dbReference type="RefSeq" id="WP_144067938.1">
    <property type="nucleotide sequence ID" value="NZ_CP041636.1"/>
</dbReference>
<accession>A0A516GZK9</accession>
<dbReference type="Proteomes" id="UP000317496">
    <property type="component" value="Chromosome"/>
</dbReference>
<sequence>MLDFLRRFAIAATLVIGLSFAGWVTHLYTCFTQGEWGFLIAGALFFPIGVIHGWGVWFGAW</sequence>
<dbReference type="OrthoDB" id="8266290at2"/>
<organism evidence="2 3">
    <name type="scientific">Ferrovibrio terrae</name>
    <dbReference type="NCBI Taxonomy" id="2594003"/>
    <lineage>
        <taxon>Bacteria</taxon>
        <taxon>Pseudomonadati</taxon>
        <taxon>Pseudomonadota</taxon>
        <taxon>Alphaproteobacteria</taxon>
        <taxon>Rhodospirillales</taxon>
        <taxon>Rhodospirillaceae</taxon>
        <taxon>Ferrovibrio</taxon>
    </lineage>
</organism>
<feature type="transmembrane region" description="Helical" evidence="1">
    <location>
        <begin position="37"/>
        <end position="60"/>
    </location>
</feature>
<keyword evidence="3" id="KW-1185">Reference proteome</keyword>
<evidence type="ECO:0008006" key="4">
    <source>
        <dbReference type="Google" id="ProtNLM"/>
    </source>
</evidence>
<evidence type="ECO:0000313" key="2">
    <source>
        <dbReference type="EMBL" id="QDO96957.1"/>
    </source>
</evidence>
<keyword evidence="1" id="KW-0812">Transmembrane</keyword>
<protein>
    <recommendedName>
        <fullName evidence="4">DUF2892 domain-containing protein</fullName>
    </recommendedName>
</protein>
<dbReference type="KEGG" id="fer:FNB15_06570"/>